<proteinExistence type="predicted"/>
<comment type="caution">
    <text evidence="11">The sequence shown here is derived from an EMBL/GenBank/DDBJ whole genome shotgun (WGS) entry which is preliminary data.</text>
</comment>
<evidence type="ECO:0000256" key="5">
    <source>
        <dbReference type="ARBA" id="ARBA00023125"/>
    </source>
</evidence>
<dbReference type="Gene3D" id="3.30.50.10">
    <property type="entry name" value="Erythroid Transcription Factor GATA-1, subunit A"/>
    <property type="match status" value="1"/>
</dbReference>
<evidence type="ECO:0000256" key="1">
    <source>
        <dbReference type="ARBA" id="ARBA00022723"/>
    </source>
</evidence>
<feature type="region of interest" description="Disordered" evidence="9">
    <location>
        <begin position="221"/>
        <end position="247"/>
    </location>
</feature>
<dbReference type="Proteomes" id="UP000252519">
    <property type="component" value="Unassembled WGS sequence"/>
</dbReference>
<feature type="region of interest" description="Disordered" evidence="9">
    <location>
        <begin position="101"/>
        <end position="133"/>
    </location>
</feature>
<keyword evidence="8" id="KW-0539">Nucleus</keyword>
<sequence length="468" mass="51283">MQLPQEHAEPSPLRIPPASTASASLQASQRPAFSLPGMGIQRQLPSSALYPPALLAQMFQPYFNGVFPTPEVAFHLMQPSSSTQQKAASLETHSLAKRMHHISEDRDSGNESLSYAGSPPLSGTSSNDSSRSNSFSVSALLKTEIVSRARPAVPAATHSEVENPLPSLPTAQPARYENQQIHAPTPMKPAALPPPPQGYQGFHQLPMGNFHFPHVPAPAPLGQLSNFGLPPGPPGPLTPQRQAQSGNYPDQFRVNRSCDQIHGDVDATKGVSRNRCQACRFQKCLDKGMTKESVRQDRTRKRKTRDEEKDTELDDTRTLMSTIDEVTSAYREAFGQQNQGDMVSRIREFVSKISLFKEYSDDQLAAKIQKGARGCLLLRAAFVPGESPATDCPAVLERLRSGLSDIQMEELALLSAVHIAQPNGMHGNDSVTMKLSECLQAQVRINSSDKENSNKFTRMLFKLPLLDD</sequence>
<dbReference type="GO" id="GO:0008270">
    <property type="term" value="F:zinc ion binding"/>
    <property type="evidence" value="ECO:0007669"/>
    <property type="project" value="UniProtKB-KW"/>
</dbReference>
<keyword evidence="1" id="KW-0479">Metal-binding</keyword>
<keyword evidence="4" id="KW-0805">Transcription regulation</keyword>
<name>A0A368FP62_ANCCA</name>
<dbReference type="PANTHER" id="PTHR24085:SF9">
    <property type="match status" value="1"/>
</dbReference>
<protein>
    <submittedName>
        <fullName evidence="11">Zinc finger, C4 type</fullName>
    </submittedName>
</protein>
<evidence type="ECO:0000256" key="2">
    <source>
        <dbReference type="ARBA" id="ARBA00022771"/>
    </source>
</evidence>
<evidence type="ECO:0000256" key="4">
    <source>
        <dbReference type="ARBA" id="ARBA00023015"/>
    </source>
</evidence>
<evidence type="ECO:0000256" key="7">
    <source>
        <dbReference type="ARBA" id="ARBA00023170"/>
    </source>
</evidence>
<feature type="region of interest" description="Disordered" evidence="9">
    <location>
        <begin position="1"/>
        <end position="28"/>
    </location>
</feature>
<dbReference type="InterPro" id="IPR013088">
    <property type="entry name" value="Znf_NHR/GATA"/>
</dbReference>
<dbReference type="PANTHER" id="PTHR24085">
    <property type="entry name" value="NUCLEAR HORMONE RECEPTOR"/>
    <property type="match status" value="1"/>
</dbReference>
<keyword evidence="5" id="KW-0238">DNA-binding</keyword>
<evidence type="ECO:0000256" key="3">
    <source>
        <dbReference type="ARBA" id="ARBA00022833"/>
    </source>
</evidence>
<feature type="compositionally biased region" description="Low complexity" evidence="9">
    <location>
        <begin position="18"/>
        <end position="28"/>
    </location>
</feature>
<dbReference type="AlphaFoldDB" id="A0A368FP62"/>
<evidence type="ECO:0000313" key="12">
    <source>
        <dbReference type="Proteomes" id="UP000252519"/>
    </source>
</evidence>
<dbReference type="OrthoDB" id="6355676at2759"/>
<evidence type="ECO:0000256" key="6">
    <source>
        <dbReference type="ARBA" id="ARBA00023163"/>
    </source>
</evidence>
<dbReference type="InterPro" id="IPR001628">
    <property type="entry name" value="Znf_hrmn_rcpt"/>
</dbReference>
<dbReference type="EMBL" id="JOJR01001057">
    <property type="protein sequence ID" value="RCN32630.1"/>
    <property type="molecule type" value="Genomic_DNA"/>
</dbReference>
<keyword evidence="3" id="KW-0862">Zinc</keyword>
<dbReference type="GO" id="GO:0000978">
    <property type="term" value="F:RNA polymerase II cis-regulatory region sequence-specific DNA binding"/>
    <property type="evidence" value="ECO:0007669"/>
    <property type="project" value="TreeGrafter"/>
</dbReference>
<dbReference type="GO" id="GO:0035259">
    <property type="term" value="F:nuclear glucocorticoid receptor binding"/>
    <property type="evidence" value="ECO:0007669"/>
    <property type="project" value="TreeGrafter"/>
</dbReference>
<dbReference type="GO" id="GO:0000981">
    <property type="term" value="F:DNA-binding transcription factor activity, RNA polymerase II-specific"/>
    <property type="evidence" value="ECO:0007669"/>
    <property type="project" value="TreeGrafter"/>
</dbReference>
<evidence type="ECO:0000256" key="9">
    <source>
        <dbReference type="SAM" id="MobiDB-lite"/>
    </source>
</evidence>
<keyword evidence="12" id="KW-1185">Reference proteome</keyword>
<organism evidence="11 12">
    <name type="scientific">Ancylostoma caninum</name>
    <name type="common">Dog hookworm</name>
    <dbReference type="NCBI Taxonomy" id="29170"/>
    <lineage>
        <taxon>Eukaryota</taxon>
        <taxon>Metazoa</taxon>
        <taxon>Ecdysozoa</taxon>
        <taxon>Nematoda</taxon>
        <taxon>Chromadorea</taxon>
        <taxon>Rhabditida</taxon>
        <taxon>Rhabditina</taxon>
        <taxon>Rhabditomorpha</taxon>
        <taxon>Strongyloidea</taxon>
        <taxon>Ancylostomatidae</taxon>
        <taxon>Ancylostomatinae</taxon>
        <taxon>Ancylostoma</taxon>
    </lineage>
</organism>
<dbReference type="GO" id="GO:0005667">
    <property type="term" value="C:transcription regulator complex"/>
    <property type="evidence" value="ECO:0007669"/>
    <property type="project" value="TreeGrafter"/>
</dbReference>
<gene>
    <name evidence="11" type="ORF">ANCCAN_21562</name>
</gene>
<keyword evidence="6" id="KW-0804">Transcription</keyword>
<feature type="compositionally biased region" description="Low complexity" evidence="9">
    <location>
        <begin position="122"/>
        <end position="133"/>
    </location>
</feature>
<dbReference type="GO" id="GO:0005634">
    <property type="term" value="C:nucleus"/>
    <property type="evidence" value="ECO:0007669"/>
    <property type="project" value="TreeGrafter"/>
</dbReference>
<reference evidence="11 12" key="1">
    <citation type="submission" date="2014-10" db="EMBL/GenBank/DDBJ databases">
        <title>Draft genome of the hookworm Ancylostoma caninum.</title>
        <authorList>
            <person name="Mitreva M."/>
        </authorList>
    </citation>
    <scope>NUCLEOTIDE SEQUENCE [LARGE SCALE GENOMIC DNA]</scope>
    <source>
        <strain evidence="11 12">Baltimore</strain>
    </source>
</reference>
<dbReference type="GO" id="GO:0071376">
    <property type="term" value="P:cellular response to corticotropin-releasing hormone stimulus"/>
    <property type="evidence" value="ECO:0007669"/>
    <property type="project" value="TreeGrafter"/>
</dbReference>
<feature type="region of interest" description="Disordered" evidence="9">
    <location>
        <begin position="290"/>
        <end position="313"/>
    </location>
</feature>
<evidence type="ECO:0000313" key="11">
    <source>
        <dbReference type="EMBL" id="RCN32630.1"/>
    </source>
</evidence>
<keyword evidence="7" id="KW-0675">Receptor</keyword>
<dbReference type="SUPFAM" id="SSF48508">
    <property type="entry name" value="Nuclear receptor ligand-binding domain"/>
    <property type="match status" value="1"/>
</dbReference>
<accession>A0A368FP62</accession>
<evidence type="ECO:0000256" key="8">
    <source>
        <dbReference type="ARBA" id="ARBA00023242"/>
    </source>
</evidence>
<evidence type="ECO:0000259" key="10">
    <source>
        <dbReference type="Pfam" id="PF00105"/>
    </source>
</evidence>
<keyword evidence="2" id="KW-0863">Zinc-finger</keyword>
<feature type="domain" description="Nuclear receptor" evidence="10">
    <location>
        <begin position="271"/>
        <end position="291"/>
    </location>
</feature>
<dbReference type="InterPro" id="IPR035500">
    <property type="entry name" value="NHR-like_dom_sf"/>
</dbReference>
<dbReference type="STRING" id="29170.A0A368FP62"/>
<dbReference type="Pfam" id="PF00105">
    <property type="entry name" value="zf-C4"/>
    <property type="match status" value="1"/>
</dbReference>
<dbReference type="SUPFAM" id="SSF57716">
    <property type="entry name" value="Glucocorticoid receptor-like (DNA-binding domain)"/>
    <property type="match status" value="1"/>
</dbReference>